<dbReference type="GO" id="GO:0043814">
    <property type="term" value="F:phospholactate guanylyltransferase activity"/>
    <property type="evidence" value="ECO:0007669"/>
    <property type="project" value="UniProtKB-EC"/>
</dbReference>
<evidence type="ECO:0000313" key="7">
    <source>
        <dbReference type="EMBL" id="MBA8926026.1"/>
    </source>
</evidence>
<dbReference type="Proteomes" id="UP000517916">
    <property type="component" value="Unassembled WGS sequence"/>
</dbReference>
<evidence type="ECO:0000256" key="5">
    <source>
        <dbReference type="HAMAP-Rule" id="MF_02114"/>
    </source>
</evidence>
<proteinExistence type="inferred from homology"/>
<keyword evidence="2 5" id="KW-0548">Nucleotidyltransferase</keyword>
<feature type="binding site" evidence="5">
    <location>
        <position position="159"/>
    </location>
    <ligand>
        <name>phosphoenolpyruvate</name>
        <dbReference type="ChEBI" id="CHEBI:58702"/>
    </ligand>
</feature>
<organism evidence="7 8">
    <name type="scientific">Kutzneria viridogrisea</name>
    <dbReference type="NCBI Taxonomy" id="47990"/>
    <lineage>
        <taxon>Bacteria</taxon>
        <taxon>Bacillati</taxon>
        <taxon>Actinomycetota</taxon>
        <taxon>Actinomycetes</taxon>
        <taxon>Pseudonocardiales</taxon>
        <taxon>Pseudonocardiaceae</taxon>
        <taxon>Kutzneria</taxon>
    </lineage>
</organism>
<dbReference type="EC" id="2.7.7.105" evidence="5"/>
<dbReference type="PANTHER" id="PTHR40392:SF1">
    <property type="entry name" value="2-PHOSPHO-L-LACTATE GUANYLYLTRANSFERASE"/>
    <property type="match status" value="1"/>
</dbReference>
<evidence type="ECO:0000256" key="1">
    <source>
        <dbReference type="ARBA" id="ARBA00022679"/>
    </source>
</evidence>
<name>A0ABR6BGL1_9PSEU</name>
<accession>A0ABR6BGL1</accession>
<evidence type="ECO:0000256" key="4">
    <source>
        <dbReference type="ARBA" id="ARBA00023134"/>
    </source>
</evidence>
<dbReference type="NCBIfam" id="TIGR03552">
    <property type="entry name" value="F420_cofC"/>
    <property type="match status" value="1"/>
</dbReference>
<sequence length="208" mass="20930">MRRTVDLVIPVKTLDRAKSRLVGAADRGVGDPAAHAALVLAVALDTVTAAASAQGVGRVLVVTSDPELTSALHRIGVEVLADGPEPGLNSALRHGAAALGPSVGALQADLPALRPAELSAALAEAGDRRAFCADRQGTGTTLLLAAPGEPLDPRFGVGSATAHTESGAVPLTGDWPSLRCDVDTAEDLAVAARIGFGPRTAAQFVLSA</sequence>
<dbReference type="EMBL" id="JACJID010000002">
    <property type="protein sequence ID" value="MBA8926026.1"/>
    <property type="molecule type" value="Genomic_DNA"/>
</dbReference>
<dbReference type="PANTHER" id="PTHR40392">
    <property type="entry name" value="2-PHOSPHO-L-LACTATE GUANYLYLTRANSFERASE"/>
    <property type="match status" value="1"/>
</dbReference>
<comment type="caution">
    <text evidence="7">The sequence shown here is derived from an EMBL/GenBank/DDBJ whole genome shotgun (WGS) entry which is preliminary data.</text>
</comment>
<feature type="binding site" evidence="5">
    <location>
        <position position="140"/>
    </location>
    <ligand>
        <name>phosphoenolpyruvate</name>
        <dbReference type="ChEBI" id="CHEBI:58702"/>
    </ligand>
</feature>
<gene>
    <name evidence="5" type="primary">fbiD</name>
    <name evidence="7" type="ORF">BC739_003225</name>
</gene>
<reference evidence="7 8" key="1">
    <citation type="submission" date="2020-08" db="EMBL/GenBank/DDBJ databases">
        <title>Genomic Encyclopedia of Archaeal and Bacterial Type Strains, Phase II (KMG-II): from individual species to whole genera.</title>
        <authorList>
            <person name="Goeker M."/>
        </authorList>
    </citation>
    <scope>NUCLEOTIDE SEQUENCE [LARGE SCALE GENOMIC DNA]</scope>
    <source>
        <strain evidence="7 8">DSM 43850</strain>
    </source>
</reference>
<dbReference type="Gene3D" id="3.90.550.10">
    <property type="entry name" value="Spore Coat Polysaccharide Biosynthesis Protein SpsA, Chain A"/>
    <property type="match status" value="1"/>
</dbReference>
<dbReference type="SUPFAM" id="SSF53448">
    <property type="entry name" value="Nucleotide-diphospho-sugar transferases"/>
    <property type="match status" value="1"/>
</dbReference>
<protein>
    <recommendedName>
        <fullName evidence="5">Phosphoenolpyruvate guanylyltransferase</fullName>
        <shortName evidence="5">PEP guanylyltransferase</shortName>
        <ecNumber evidence="5">2.7.7.105</ecNumber>
    </recommendedName>
</protein>
<evidence type="ECO:0000313" key="8">
    <source>
        <dbReference type="Proteomes" id="UP000517916"/>
    </source>
</evidence>
<comment type="function">
    <text evidence="5">Guanylyltransferase that catalyzes the activation of phosphoenolpyruvate (PEP) as enolpyruvoyl-2-diphospho-5'-guanosine, via the condensation of PEP with GTP. It is involved in the biosynthesis of coenzyme F420, a hydride carrier cofactor.</text>
</comment>
<dbReference type="RefSeq" id="WP_236650098.1">
    <property type="nucleotide sequence ID" value="NZ_BAAABQ010000038.1"/>
</dbReference>
<evidence type="ECO:0000259" key="6">
    <source>
        <dbReference type="Pfam" id="PF12804"/>
    </source>
</evidence>
<dbReference type="HAMAP" id="MF_02114">
    <property type="entry name" value="CofC"/>
    <property type="match status" value="1"/>
</dbReference>
<dbReference type="InterPro" id="IPR029044">
    <property type="entry name" value="Nucleotide-diphossugar_trans"/>
</dbReference>
<comment type="catalytic activity">
    <reaction evidence="5">
        <text>phosphoenolpyruvate + GTP + H(+) = enolpyruvoyl-2-diphospho-5'-guanosine + diphosphate</text>
        <dbReference type="Rhea" id="RHEA:30519"/>
        <dbReference type="ChEBI" id="CHEBI:15378"/>
        <dbReference type="ChEBI" id="CHEBI:33019"/>
        <dbReference type="ChEBI" id="CHEBI:37565"/>
        <dbReference type="ChEBI" id="CHEBI:58702"/>
        <dbReference type="ChEBI" id="CHEBI:143701"/>
        <dbReference type="EC" id="2.7.7.105"/>
    </reaction>
</comment>
<comment type="similarity">
    <text evidence="5">Belongs to the CofC family.</text>
</comment>
<keyword evidence="8" id="KW-1185">Reference proteome</keyword>
<comment type="pathway">
    <text evidence="5">Cofactor biosynthesis; coenzyme F420 biosynthesis.</text>
</comment>
<keyword evidence="3 5" id="KW-0547">Nucleotide-binding</keyword>
<evidence type="ECO:0000256" key="2">
    <source>
        <dbReference type="ARBA" id="ARBA00022695"/>
    </source>
</evidence>
<dbReference type="InterPro" id="IPR002835">
    <property type="entry name" value="CofC"/>
</dbReference>
<keyword evidence="1 5" id="KW-0808">Transferase</keyword>
<feature type="domain" description="MobA-like NTP transferase" evidence="6">
    <location>
        <begin position="44"/>
        <end position="144"/>
    </location>
</feature>
<dbReference type="Pfam" id="PF12804">
    <property type="entry name" value="NTP_transf_3"/>
    <property type="match status" value="1"/>
</dbReference>
<keyword evidence="4 5" id="KW-0342">GTP-binding</keyword>
<dbReference type="InterPro" id="IPR025877">
    <property type="entry name" value="MobA-like_NTP_Trfase"/>
</dbReference>
<evidence type="ECO:0000256" key="3">
    <source>
        <dbReference type="ARBA" id="ARBA00022741"/>
    </source>
</evidence>
<feature type="binding site" evidence="5">
    <location>
        <position position="156"/>
    </location>
    <ligand>
        <name>phosphoenolpyruvate</name>
        <dbReference type="ChEBI" id="CHEBI:58702"/>
    </ligand>
</feature>